<organism evidence="2 3">
    <name type="scientific">bacterium (Candidatus Gribaldobacteria) CG_4_10_14_0_8_um_filter_33_9</name>
    <dbReference type="NCBI Taxonomy" id="2014266"/>
    <lineage>
        <taxon>Bacteria</taxon>
        <taxon>Candidatus Gribaldobacteria</taxon>
    </lineage>
</organism>
<evidence type="ECO:0000256" key="1">
    <source>
        <dbReference type="SAM" id="Phobius"/>
    </source>
</evidence>
<evidence type="ECO:0000313" key="2">
    <source>
        <dbReference type="EMBL" id="PIZ01009.1"/>
    </source>
</evidence>
<proteinExistence type="predicted"/>
<dbReference type="Proteomes" id="UP000229371">
    <property type="component" value="Unassembled WGS sequence"/>
</dbReference>
<keyword evidence="1" id="KW-0812">Transmembrane</keyword>
<dbReference type="EMBL" id="PFMI01000026">
    <property type="protein sequence ID" value="PIZ01009.1"/>
    <property type="molecule type" value="Genomic_DNA"/>
</dbReference>
<name>A0A2M7RNF4_9BACT</name>
<keyword evidence="1" id="KW-1133">Transmembrane helix</keyword>
<evidence type="ECO:0000313" key="3">
    <source>
        <dbReference type="Proteomes" id="UP000229371"/>
    </source>
</evidence>
<protein>
    <submittedName>
        <fullName evidence="2">Uncharacterized protein</fullName>
    </submittedName>
</protein>
<comment type="caution">
    <text evidence="2">The sequence shown here is derived from an EMBL/GenBank/DDBJ whole genome shotgun (WGS) entry which is preliminary data.</text>
</comment>
<reference evidence="3" key="1">
    <citation type="submission" date="2017-09" db="EMBL/GenBank/DDBJ databases">
        <title>Depth-based differentiation of microbial function through sediment-hosted aquifers and enrichment of novel symbionts in the deep terrestrial subsurface.</title>
        <authorList>
            <person name="Probst A.J."/>
            <person name="Ladd B."/>
            <person name="Jarett J.K."/>
            <person name="Geller-Mcgrath D.E."/>
            <person name="Sieber C.M.K."/>
            <person name="Emerson J.B."/>
            <person name="Anantharaman K."/>
            <person name="Thomas B.C."/>
            <person name="Malmstrom R."/>
            <person name="Stieglmeier M."/>
            <person name="Klingl A."/>
            <person name="Woyke T."/>
            <person name="Ryan C.M."/>
            <person name="Banfield J.F."/>
        </authorList>
    </citation>
    <scope>NUCLEOTIDE SEQUENCE [LARGE SCALE GENOMIC DNA]</scope>
</reference>
<keyword evidence="1" id="KW-0472">Membrane</keyword>
<sequence length="105" mass="12236">MNKLNHFLLIPLTAFFIFLIFLFAFFELPRAYNVDAELLLFLFLVLPAGIAFFAAHLILISQIEWFFIRQIEISAEKTFHISLIINLISIIRILCRCGKRGLSFN</sequence>
<accession>A0A2M7RNF4</accession>
<feature type="transmembrane region" description="Helical" evidence="1">
    <location>
        <begin position="38"/>
        <end position="59"/>
    </location>
</feature>
<feature type="transmembrane region" description="Helical" evidence="1">
    <location>
        <begin position="6"/>
        <end position="26"/>
    </location>
</feature>
<dbReference type="AlphaFoldDB" id="A0A2M7RNF4"/>
<gene>
    <name evidence="2" type="ORF">COY61_00950</name>
</gene>